<gene>
    <name evidence="1" type="ORF">FQP34_00825</name>
</gene>
<sequence>MYKHVGLIEKQININGVYSLILRKSLLLLGIGSAQIDLILPKNTYKSGECINGYFLIKGGTLAQRIRRIECDLIMDTHSTGLEEILKTSTILSSREINSGESNEIPFNFCLPTLNEPYKRGVSYRLKTRLILDKGIIGKDDDWILIDSE</sequence>
<dbReference type="Pfam" id="PF07070">
    <property type="entry name" value="Spo0M"/>
    <property type="match status" value="1"/>
</dbReference>
<proteinExistence type="predicted"/>
<comment type="caution">
    <text evidence="1">The sequence shown here is derived from an EMBL/GenBank/DDBJ whole genome shotgun (WGS) entry which is preliminary data.</text>
</comment>
<dbReference type="InterPro" id="IPR009776">
    <property type="entry name" value="Spore_0_M"/>
</dbReference>
<dbReference type="Proteomes" id="UP000317770">
    <property type="component" value="Unassembled WGS sequence"/>
</dbReference>
<name>A0A8B5Y463_9BACI</name>
<protein>
    <submittedName>
        <fullName evidence="1">Sporulation protein</fullName>
    </submittedName>
</protein>
<organism evidence="1 2">
    <name type="scientific">Peribacillus simplex</name>
    <dbReference type="NCBI Taxonomy" id="1478"/>
    <lineage>
        <taxon>Bacteria</taxon>
        <taxon>Bacillati</taxon>
        <taxon>Bacillota</taxon>
        <taxon>Bacilli</taxon>
        <taxon>Bacillales</taxon>
        <taxon>Bacillaceae</taxon>
        <taxon>Peribacillus</taxon>
    </lineage>
</organism>
<dbReference type="EMBL" id="VNKI01000001">
    <property type="protein sequence ID" value="TVX83817.1"/>
    <property type="molecule type" value="Genomic_DNA"/>
</dbReference>
<evidence type="ECO:0000313" key="1">
    <source>
        <dbReference type="EMBL" id="TVX83817.1"/>
    </source>
</evidence>
<reference evidence="1 2" key="1">
    <citation type="submission" date="2019-07" db="EMBL/GenBank/DDBJ databases">
        <title>Genome assembly of Bacillus simplex strain GGC-P6A.</title>
        <authorList>
            <person name="Jennings M.E."/>
            <person name="Barton H.A."/>
        </authorList>
    </citation>
    <scope>NUCLEOTIDE SEQUENCE [LARGE SCALE GENOMIC DNA]</scope>
    <source>
        <strain evidence="1 2">GGC-P6A</strain>
    </source>
</reference>
<accession>A0A8B5Y463</accession>
<dbReference type="AlphaFoldDB" id="A0A8B5Y463"/>
<dbReference type="RefSeq" id="WP_081112944.1">
    <property type="nucleotide sequence ID" value="NZ_JARMTY010000025.1"/>
</dbReference>
<evidence type="ECO:0000313" key="2">
    <source>
        <dbReference type="Proteomes" id="UP000317770"/>
    </source>
</evidence>